<keyword evidence="3" id="KW-1185">Reference proteome</keyword>
<protein>
    <recommendedName>
        <fullName evidence="4">DUF2927 domain-containing protein</fullName>
    </recommendedName>
</protein>
<evidence type="ECO:0008006" key="4">
    <source>
        <dbReference type="Google" id="ProtNLM"/>
    </source>
</evidence>
<dbReference type="Pfam" id="PF11150">
    <property type="entry name" value="DUF2927"/>
    <property type="match status" value="1"/>
</dbReference>
<dbReference type="InterPro" id="IPR021323">
    <property type="entry name" value="DUF2927"/>
</dbReference>
<feature type="signal peptide" evidence="1">
    <location>
        <begin position="1"/>
        <end position="19"/>
    </location>
</feature>
<dbReference type="OrthoDB" id="3295600at2"/>
<name>A0A128ESN2_9GAMM</name>
<sequence length="253" mass="29101">MRILIWGLMLSLLSAPALAKWNDPEYVKRAFKIIALSNEYDNHQHPVRKWQKPIRIYIDHRVGDKELHSALANTQIEDLVRATGHDIKVVNSPEKANLRMVFTRESRWQNETRELWPTQEDFPFRGAICMAHFSSSSQAEIKEALIVIPVDLARERGKLFACVVEELTQAMGLPNDSDKVFPSIFNDGSKNNVMTTLDITLLRLLYSSGVNAGMTEQQVMPLFDSWFKQNPNWLKQSTDMYLKSQFVSEYGLN</sequence>
<feature type="chain" id="PRO_5007281605" description="DUF2927 domain-containing protein" evidence="1">
    <location>
        <begin position="20"/>
        <end position="253"/>
    </location>
</feature>
<reference evidence="3" key="1">
    <citation type="submission" date="2016-02" db="EMBL/GenBank/DDBJ databases">
        <authorList>
            <person name="Rodrigo-Torres Lidia"/>
            <person name="Arahal R.David."/>
        </authorList>
    </citation>
    <scope>NUCLEOTIDE SEQUENCE [LARGE SCALE GENOMIC DNA]</scope>
    <source>
        <strain evidence="3">CECT 9029</strain>
    </source>
</reference>
<accession>A0A128ESN2</accession>
<dbReference type="AlphaFoldDB" id="A0A128ESN2"/>
<dbReference type="RefSeq" id="WP_062660535.1">
    <property type="nucleotide sequence ID" value="NZ_FIZX01000001.1"/>
</dbReference>
<keyword evidence="1" id="KW-0732">Signal</keyword>
<dbReference type="EMBL" id="FIZX01000001">
    <property type="protein sequence ID" value="CZF77154.1"/>
    <property type="molecule type" value="Genomic_DNA"/>
</dbReference>
<dbReference type="STRING" id="1796497.GCE9029_00042"/>
<evidence type="ECO:0000256" key="1">
    <source>
        <dbReference type="SAM" id="SignalP"/>
    </source>
</evidence>
<proteinExistence type="predicted"/>
<gene>
    <name evidence="2" type="ORF">GCE9029_00042</name>
</gene>
<organism evidence="2 3">
    <name type="scientific">Grimontia celer</name>
    <dbReference type="NCBI Taxonomy" id="1796497"/>
    <lineage>
        <taxon>Bacteria</taxon>
        <taxon>Pseudomonadati</taxon>
        <taxon>Pseudomonadota</taxon>
        <taxon>Gammaproteobacteria</taxon>
        <taxon>Vibrionales</taxon>
        <taxon>Vibrionaceae</taxon>
        <taxon>Grimontia</taxon>
    </lineage>
</organism>
<evidence type="ECO:0000313" key="3">
    <source>
        <dbReference type="Proteomes" id="UP000071641"/>
    </source>
</evidence>
<dbReference type="Proteomes" id="UP000071641">
    <property type="component" value="Unassembled WGS sequence"/>
</dbReference>
<evidence type="ECO:0000313" key="2">
    <source>
        <dbReference type="EMBL" id="CZF77154.1"/>
    </source>
</evidence>